<keyword evidence="10" id="KW-1185">Reference proteome</keyword>
<dbReference type="Proteomes" id="UP000829720">
    <property type="component" value="Unassembled WGS sequence"/>
</dbReference>
<dbReference type="EMBL" id="JAERUA010000012">
    <property type="protein sequence ID" value="KAI1892594.1"/>
    <property type="molecule type" value="Genomic_DNA"/>
</dbReference>
<comment type="caution">
    <text evidence="9">The sequence shown here is derived from an EMBL/GenBank/DDBJ whole genome shotgun (WGS) entry which is preliminary data.</text>
</comment>
<evidence type="ECO:0000313" key="9">
    <source>
        <dbReference type="EMBL" id="KAI1892594.1"/>
    </source>
</evidence>
<keyword evidence="3 7" id="KW-1133">Transmembrane helix</keyword>
<evidence type="ECO:0000256" key="3">
    <source>
        <dbReference type="ARBA" id="ARBA00022989"/>
    </source>
</evidence>
<dbReference type="AlphaFoldDB" id="A0A8T3DA21"/>
<accession>A0A8T3DA21</accession>
<evidence type="ECO:0000256" key="1">
    <source>
        <dbReference type="ARBA" id="ARBA00004141"/>
    </source>
</evidence>
<dbReference type="InterPro" id="IPR004853">
    <property type="entry name" value="Sugar_P_trans_dom"/>
</dbReference>
<feature type="transmembrane region" description="Helical" evidence="7">
    <location>
        <begin position="132"/>
        <end position="154"/>
    </location>
</feature>
<dbReference type="SUPFAM" id="SSF103481">
    <property type="entry name" value="Multidrug resistance efflux transporter EmrE"/>
    <property type="match status" value="2"/>
</dbReference>
<dbReference type="Pfam" id="PF03151">
    <property type="entry name" value="TPT"/>
    <property type="match status" value="1"/>
</dbReference>
<evidence type="ECO:0000313" key="10">
    <source>
        <dbReference type="Proteomes" id="UP000829720"/>
    </source>
</evidence>
<feature type="transmembrane region" description="Helical" evidence="7">
    <location>
        <begin position="187"/>
        <end position="205"/>
    </location>
</feature>
<comment type="function">
    <text evidence="5">Putative transporter.</text>
</comment>
<evidence type="ECO:0000256" key="6">
    <source>
        <dbReference type="ARBA" id="ARBA00093775"/>
    </source>
</evidence>
<keyword evidence="2 7" id="KW-0812">Transmembrane</keyword>
<dbReference type="GO" id="GO:0016020">
    <property type="term" value="C:membrane"/>
    <property type="evidence" value="ECO:0007669"/>
    <property type="project" value="UniProtKB-SubCell"/>
</dbReference>
<evidence type="ECO:0000256" key="2">
    <source>
        <dbReference type="ARBA" id="ARBA00022692"/>
    </source>
</evidence>
<organism evidence="9 10">
    <name type="scientific">Albula goreensis</name>
    <dbReference type="NCBI Taxonomy" id="1534307"/>
    <lineage>
        <taxon>Eukaryota</taxon>
        <taxon>Metazoa</taxon>
        <taxon>Chordata</taxon>
        <taxon>Craniata</taxon>
        <taxon>Vertebrata</taxon>
        <taxon>Euteleostomi</taxon>
        <taxon>Actinopterygii</taxon>
        <taxon>Neopterygii</taxon>
        <taxon>Teleostei</taxon>
        <taxon>Albuliformes</taxon>
        <taxon>Albulidae</taxon>
        <taxon>Albula</taxon>
    </lineage>
</organism>
<evidence type="ECO:0000259" key="8">
    <source>
        <dbReference type="Pfam" id="PF03151"/>
    </source>
</evidence>
<comment type="similarity">
    <text evidence="6">Belongs to the TPT transporter family. SLC35E subfamily.</text>
</comment>
<feature type="transmembrane region" description="Helical" evidence="7">
    <location>
        <begin position="99"/>
        <end position="120"/>
    </location>
</feature>
<evidence type="ECO:0000256" key="4">
    <source>
        <dbReference type="ARBA" id="ARBA00023136"/>
    </source>
</evidence>
<reference evidence="9" key="1">
    <citation type="submission" date="2021-01" db="EMBL/GenBank/DDBJ databases">
        <authorList>
            <person name="Zahm M."/>
            <person name="Roques C."/>
            <person name="Cabau C."/>
            <person name="Klopp C."/>
            <person name="Donnadieu C."/>
            <person name="Jouanno E."/>
            <person name="Lampietro C."/>
            <person name="Louis A."/>
            <person name="Herpin A."/>
            <person name="Echchiki A."/>
            <person name="Berthelot C."/>
            <person name="Parey E."/>
            <person name="Roest-Crollius H."/>
            <person name="Braasch I."/>
            <person name="Postlethwait J."/>
            <person name="Bobe J."/>
            <person name="Montfort J."/>
            <person name="Bouchez O."/>
            <person name="Begum T."/>
            <person name="Mejri S."/>
            <person name="Adams A."/>
            <person name="Chen W.-J."/>
            <person name="Guiguen Y."/>
        </authorList>
    </citation>
    <scope>NUCLEOTIDE SEQUENCE</scope>
    <source>
        <tissue evidence="9">Blood</tissue>
    </source>
</reference>
<feature type="transmembrane region" description="Helical" evidence="7">
    <location>
        <begin position="286"/>
        <end position="308"/>
    </location>
</feature>
<comment type="subcellular location">
    <subcellularLocation>
        <location evidence="1">Membrane</location>
        <topology evidence="1">Multi-pass membrane protein</topology>
    </subcellularLocation>
</comment>
<evidence type="ECO:0000256" key="7">
    <source>
        <dbReference type="SAM" id="Phobius"/>
    </source>
</evidence>
<feature type="transmembrane region" description="Helical" evidence="7">
    <location>
        <begin position="66"/>
        <end position="87"/>
    </location>
</feature>
<feature type="domain" description="Sugar phosphate transporter" evidence="8">
    <location>
        <begin position="65"/>
        <end position="358"/>
    </location>
</feature>
<protein>
    <recommendedName>
        <fullName evidence="8">Sugar phosphate transporter domain-containing protein</fullName>
    </recommendedName>
</protein>
<dbReference type="InterPro" id="IPR037185">
    <property type="entry name" value="EmrE-like"/>
</dbReference>
<feature type="transmembrane region" description="Helical" evidence="7">
    <location>
        <begin position="251"/>
        <end position="274"/>
    </location>
</feature>
<gene>
    <name evidence="9" type="ORF">AGOR_G00135190</name>
</gene>
<feature type="transmembrane region" description="Helical" evidence="7">
    <location>
        <begin position="328"/>
        <end position="357"/>
    </location>
</feature>
<proteinExistence type="inferred from homology"/>
<name>A0A8T3DA21_9TELE</name>
<sequence>MVVLFWICECPVLACKCDTGSGGKSRPERVVLARSESMPGESVLKITITETTVIEADSGVWNSKSLVYLGLWYFFSFCTLFLNKYILSLLEGEPSMLGAIQMMSTTVIGCMKMYVPCCLYQHKSRAEYPPNFLMIMLFVGLMRFSTVVLGLVSLKNVAVSFAETVKSSAPIFTVIMSRLILGEYTGLWVNLSLFPIMAGLALCTATEISFNMLGFSAALSTNIMDCLQNVFSKKLLSGDKYKFSPPELQFYTSAAAIMMLIPAWIFMLDIPVIGKSGRSFSFSQDIIVLLLFDGVLFHLQSVTAYALMGRISPVTFSVASTVKHALSIWLSIIVFSNHITVLSAVGTVLVIVGVMLYNKAKQAQRDTLQAMAQTPEVDHKLPMQEGDIKASD</sequence>
<keyword evidence="4 7" id="KW-0472">Membrane</keyword>
<evidence type="ECO:0000256" key="5">
    <source>
        <dbReference type="ARBA" id="ARBA00093767"/>
    </source>
</evidence>
<dbReference type="InterPro" id="IPR050186">
    <property type="entry name" value="TPT_transporter"/>
</dbReference>
<dbReference type="PANTHER" id="PTHR11132">
    <property type="entry name" value="SOLUTE CARRIER FAMILY 35"/>
    <property type="match status" value="1"/>
</dbReference>
<dbReference type="OrthoDB" id="5547497at2759"/>